<dbReference type="AlphaFoldDB" id="A0A0K1NJ12"/>
<keyword evidence="5" id="KW-1185">Reference proteome</keyword>
<feature type="transmembrane region" description="Helical" evidence="1">
    <location>
        <begin position="95"/>
        <end position="113"/>
    </location>
</feature>
<dbReference type="Proteomes" id="UP000682005">
    <property type="component" value="Chromosome 1"/>
</dbReference>
<dbReference type="EMBL" id="CP012074">
    <property type="protein sequence ID" value="AKU68676.1"/>
    <property type="molecule type" value="Genomic_DNA"/>
</dbReference>
<evidence type="ECO:0000313" key="5">
    <source>
        <dbReference type="Proteomes" id="UP000682005"/>
    </source>
</evidence>
<reference evidence="3 5" key="2">
    <citation type="submission" date="2021-03" db="EMBL/GenBank/DDBJ databases">
        <title>Human Oral Microbial Genomes.</title>
        <authorList>
            <person name="Johnston C.D."/>
            <person name="Chen T."/>
            <person name="Dewhirst F.E."/>
        </authorList>
    </citation>
    <scope>NUCLEOTIDE SEQUENCE [LARGE SCALE GENOMIC DNA]</scope>
    <source>
        <strain evidence="3 5">W1435</strain>
    </source>
</reference>
<protein>
    <submittedName>
        <fullName evidence="2">Uncharacterized protein</fullName>
    </submittedName>
</protein>
<keyword evidence="1" id="KW-0472">Membrane</keyword>
<gene>
    <name evidence="2" type="ORF">ADJ77_02215</name>
    <name evidence="3" type="ORF">J5A51_09355</name>
</gene>
<evidence type="ECO:0000313" key="2">
    <source>
        <dbReference type="EMBL" id="AKU68676.1"/>
    </source>
</evidence>
<dbReference type="EMBL" id="CP072370">
    <property type="protein sequence ID" value="QUB86305.1"/>
    <property type="molecule type" value="Genomic_DNA"/>
</dbReference>
<feature type="transmembrane region" description="Helical" evidence="1">
    <location>
        <begin position="65"/>
        <end position="83"/>
    </location>
</feature>
<accession>A0A0K1NJ12</accession>
<reference evidence="2 4" key="1">
    <citation type="submission" date="2015-07" db="EMBL/GenBank/DDBJ databases">
        <authorList>
            <person name="Noorani M."/>
        </authorList>
    </citation>
    <scope>NUCLEOTIDE SEQUENCE [LARGE SCALE GENOMIC DNA]</scope>
    <source>
        <strain evidence="2 4">W1435</strain>
    </source>
</reference>
<evidence type="ECO:0000313" key="3">
    <source>
        <dbReference type="EMBL" id="QUB86305.1"/>
    </source>
</evidence>
<proteinExistence type="predicted"/>
<evidence type="ECO:0000313" key="4">
    <source>
        <dbReference type="Proteomes" id="UP000060345"/>
    </source>
</evidence>
<dbReference type="STRING" id="1236517.ADJ77_02215"/>
<evidence type="ECO:0000256" key="1">
    <source>
        <dbReference type="SAM" id="Phobius"/>
    </source>
</evidence>
<organism evidence="2 4">
    <name type="scientific">Prevotella fusca JCM 17724</name>
    <dbReference type="NCBI Taxonomy" id="1236517"/>
    <lineage>
        <taxon>Bacteria</taxon>
        <taxon>Pseudomonadati</taxon>
        <taxon>Bacteroidota</taxon>
        <taxon>Bacteroidia</taxon>
        <taxon>Bacteroidales</taxon>
        <taxon>Prevotellaceae</taxon>
        <taxon>Prevotella</taxon>
    </lineage>
</organism>
<dbReference type="KEGG" id="pfus:ADJ77_02215"/>
<sequence>MKDLEERYVTVLDDFQHTVENRIRNHKDEAGFPQLPANVSEEELSDYLFDYQAALDSEGTERSRYTIAGILLCLPILVMSGFPDDSLPFEGVLNVLVAIGVGLILFLLYRVLMKALVRSKIRRANRDYPEAKAYVDRVLAFK</sequence>
<name>A0A0K1NJ12_9BACT</name>
<keyword evidence="1" id="KW-1133">Transmembrane helix</keyword>
<dbReference type="RefSeq" id="WP_050695979.1">
    <property type="nucleotide sequence ID" value="NZ_CP012074.1"/>
</dbReference>
<keyword evidence="1" id="KW-0812">Transmembrane</keyword>
<dbReference type="Proteomes" id="UP000060345">
    <property type="component" value="Chromosome 1"/>
</dbReference>